<feature type="region of interest" description="Disordered" evidence="1">
    <location>
        <begin position="143"/>
        <end position="175"/>
    </location>
</feature>
<evidence type="ECO:0000256" key="1">
    <source>
        <dbReference type="SAM" id="MobiDB-lite"/>
    </source>
</evidence>
<sequence length="226" mass="24537">MPSYQNLHIVTWDVDTVPIFAICFVIIWQGSRQNQSDVFKVSAQLNEVATKKSSNSAAVPKAKSEESAKESPAQSSVPDVSSISAFMTQVAHVVKLVDSGDIMELQLKQLDCELVIRKKEALHVAAPVVMMQPNSAQAMVPSQFPQVQVSAPDPSPPASAPVSPSPAKPKSSRSPLKCPMAGTFYRCPAPGAPRFVKENVYCFQLCMHALACMLVLGWVYMCVCVR</sequence>
<comment type="caution">
    <text evidence="3">The sequence shown here is derived from an EMBL/GenBank/DDBJ whole genome shotgun (WGS) entry which is preliminary data.</text>
</comment>
<accession>A0A7J7H075</accession>
<reference evidence="4" key="1">
    <citation type="journal article" date="2020" name="Nat. Commun.">
        <title>Genome assembly of wild tea tree DASZ reveals pedigree and selection history of tea varieties.</title>
        <authorList>
            <person name="Zhang W."/>
            <person name="Zhang Y."/>
            <person name="Qiu H."/>
            <person name="Guo Y."/>
            <person name="Wan H."/>
            <person name="Zhang X."/>
            <person name="Scossa F."/>
            <person name="Alseekh S."/>
            <person name="Zhang Q."/>
            <person name="Wang P."/>
            <person name="Xu L."/>
            <person name="Schmidt M.H."/>
            <person name="Jia X."/>
            <person name="Li D."/>
            <person name="Zhu A."/>
            <person name="Guo F."/>
            <person name="Chen W."/>
            <person name="Ni D."/>
            <person name="Usadel B."/>
            <person name="Fernie A.R."/>
            <person name="Wen W."/>
        </authorList>
    </citation>
    <scope>NUCLEOTIDE SEQUENCE [LARGE SCALE GENOMIC DNA]</scope>
    <source>
        <strain evidence="4">cv. G240</strain>
    </source>
</reference>
<reference evidence="3 4" key="2">
    <citation type="submission" date="2020-07" db="EMBL/GenBank/DDBJ databases">
        <title>Genome assembly of wild tea tree DASZ reveals pedigree and selection history of tea varieties.</title>
        <authorList>
            <person name="Zhang W."/>
        </authorList>
    </citation>
    <scope>NUCLEOTIDE SEQUENCE [LARGE SCALE GENOMIC DNA]</scope>
    <source>
        <strain evidence="4">cv. G240</strain>
        <tissue evidence="3">Leaf</tissue>
    </source>
</reference>
<name>A0A7J7H075_CAMSI</name>
<dbReference type="Proteomes" id="UP000593564">
    <property type="component" value="Unassembled WGS sequence"/>
</dbReference>
<organism evidence="3 4">
    <name type="scientific">Camellia sinensis</name>
    <name type="common">Tea plant</name>
    <name type="synonym">Thea sinensis</name>
    <dbReference type="NCBI Taxonomy" id="4442"/>
    <lineage>
        <taxon>Eukaryota</taxon>
        <taxon>Viridiplantae</taxon>
        <taxon>Streptophyta</taxon>
        <taxon>Embryophyta</taxon>
        <taxon>Tracheophyta</taxon>
        <taxon>Spermatophyta</taxon>
        <taxon>Magnoliopsida</taxon>
        <taxon>eudicotyledons</taxon>
        <taxon>Gunneridae</taxon>
        <taxon>Pentapetalae</taxon>
        <taxon>asterids</taxon>
        <taxon>Ericales</taxon>
        <taxon>Theaceae</taxon>
        <taxon>Camellia</taxon>
    </lineage>
</organism>
<evidence type="ECO:0000313" key="3">
    <source>
        <dbReference type="EMBL" id="KAF5946413.1"/>
    </source>
</evidence>
<evidence type="ECO:0000256" key="2">
    <source>
        <dbReference type="SAM" id="Phobius"/>
    </source>
</evidence>
<protein>
    <submittedName>
        <fullName evidence="3">Uncharacterized protein</fullName>
    </submittedName>
</protein>
<dbReference type="EMBL" id="JACBKZ010000007">
    <property type="protein sequence ID" value="KAF5946413.1"/>
    <property type="molecule type" value="Genomic_DNA"/>
</dbReference>
<keyword evidence="4" id="KW-1185">Reference proteome</keyword>
<dbReference type="AlphaFoldDB" id="A0A7J7H075"/>
<evidence type="ECO:0000313" key="4">
    <source>
        <dbReference type="Proteomes" id="UP000593564"/>
    </source>
</evidence>
<proteinExistence type="predicted"/>
<feature type="region of interest" description="Disordered" evidence="1">
    <location>
        <begin position="53"/>
        <end position="77"/>
    </location>
</feature>
<keyword evidence="2" id="KW-0812">Transmembrane</keyword>
<feature type="compositionally biased region" description="Pro residues" evidence="1">
    <location>
        <begin position="153"/>
        <end position="167"/>
    </location>
</feature>
<keyword evidence="2" id="KW-1133">Transmembrane helix</keyword>
<keyword evidence="2" id="KW-0472">Membrane</keyword>
<feature type="transmembrane region" description="Helical" evidence="2">
    <location>
        <begin position="207"/>
        <end position="225"/>
    </location>
</feature>
<gene>
    <name evidence="3" type="ORF">HYC85_016641</name>
</gene>